<dbReference type="EMBL" id="NHYD01003428">
    <property type="protein sequence ID" value="PPQ78049.1"/>
    <property type="molecule type" value="Genomic_DNA"/>
</dbReference>
<dbReference type="STRING" id="93625.A0A409WHR6"/>
<evidence type="ECO:0000313" key="1">
    <source>
        <dbReference type="EMBL" id="PPQ78049.1"/>
    </source>
</evidence>
<sequence length="541" mass="60796">MASSPDILQPGHLGLLRTDKWDASLVEPRKALQTTANHGIDGMPNQIVPHVERKLGETEVSYFLPSRECGVNDMYLHLGCRAPSYLIERRRVSLVWAIMRVRHPLLASKVKMANYDDIVFAYDAPQSPNQAIRDANQALEYRSQSKDELIDTYLNGPRTLSSERLSFLMVSSNDSSEEVEKNYEFLICATHFLGDGMALHQFANDFFSLLGSSIGLVDLNQKLLTEWSERCSNGQVKAPTLPSSMEDRLSDPSRGFARAASRVDFEKDQQKLIGGHMFPRQSRGRVHTIVPSIAIDGENTKKILANCKRHGVTISSALFAICNIAWYKTSSSTWELPMMMYSALNMRPNLIADKRLNDSYWFLAIGYFNVVLPTFFPREGDLDGAFWLRARSAKSQSTKAAKSLLNVSRCCQMAKERGRRARIWAKEDDDKAKGIYTKPPVVPPPTPTTASKPKVPSNALIGLSLLGNLDGMYKHATFPDIKLHTLTTGSRQRSGGMLLFGYTFVGKLWVSFGYDENGFEEDTVKRFWKNVLDSIDQFLVK</sequence>
<comment type="caution">
    <text evidence="1">The sequence shown here is derived from an EMBL/GenBank/DDBJ whole genome shotgun (WGS) entry which is preliminary data.</text>
</comment>
<dbReference type="PANTHER" id="PTHR28037:SF1">
    <property type="entry name" value="ALCOHOL O-ACETYLTRANSFERASE 1-RELATED"/>
    <property type="match status" value="1"/>
</dbReference>
<keyword evidence="2" id="KW-1185">Reference proteome</keyword>
<proteinExistence type="predicted"/>
<dbReference type="OrthoDB" id="3355480at2759"/>
<reference evidence="1 2" key="1">
    <citation type="journal article" date="2018" name="Evol. Lett.">
        <title>Horizontal gene cluster transfer increased hallucinogenic mushroom diversity.</title>
        <authorList>
            <person name="Reynolds H.T."/>
            <person name="Vijayakumar V."/>
            <person name="Gluck-Thaler E."/>
            <person name="Korotkin H.B."/>
            <person name="Matheny P.B."/>
            <person name="Slot J.C."/>
        </authorList>
    </citation>
    <scope>NUCLEOTIDE SEQUENCE [LARGE SCALE GENOMIC DNA]</scope>
    <source>
        <strain evidence="1 2">2631</strain>
    </source>
</reference>
<organism evidence="1 2">
    <name type="scientific">Psilocybe cyanescens</name>
    <dbReference type="NCBI Taxonomy" id="93625"/>
    <lineage>
        <taxon>Eukaryota</taxon>
        <taxon>Fungi</taxon>
        <taxon>Dikarya</taxon>
        <taxon>Basidiomycota</taxon>
        <taxon>Agaricomycotina</taxon>
        <taxon>Agaricomycetes</taxon>
        <taxon>Agaricomycetidae</taxon>
        <taxon>Agaricales</taxon>
        <taxon>Agaricineae</taxon>
        <taxon>Strophariaceae</taxon>
        <taxon>Psilocybe</taxon>
    </lineage>
</organism>
<dbReference type="PANTHER" id="PTHR28037">
    <property type="entry name" value="ALCOHOL O-ACETYLTRANSFERASE 1-RELATED"/>
    <property type="match status" value="1"/>
</dbReference>
<evidence type="ECO:0000313" key="2">
    <source>
        <dbReference type="Proteomes" id="UP000283269"/>
    </source>
</evidence>
<evidence type="ECO:0008006" key="3">
    <source>
        <dbReference type="Google" id="ProtNLM"/>
    </source>
</evidence>
<accession>A0A409WHR6</accession>
<dbReference type="InParanoid" id="A0A409WHR6"/>
<dbReference type="AlphaFoldDB" id="A0A409WHR6"/>
<protein>
    <recommendedName>
        <fullName evidence="3">Condensation domain-containing protein</fullName>
    </recommendedName>
</protein>
<name>A0A409WHR6_PSICY</name>
<gene>
    <name evidence="1" type="ORF">CVT25_015594</name>
</gene>
<dbReference type="InterPro" id="IPR023213">
    <property type="entry name" value="CAT-like_dom_sf"/>
</dbReference>
<dbReference type="Proteomes" id="UP000283269">
    <property type="component" value="Unassembled WGS sequence"/>
</dbReference>
<dbReference type="Gene3D" id="3.30.559.10">
    <property type="entry name" value="Chloramphenicol acetyltransferase-like domain"/>
    <property type="match status" value="1"/>
</dbReference>
<dbReference type="InterPro" id="IPR052058">
    <property type="entry name" value="Alcohol_O-acetyltransferase"/>
</dbReference>